<dbReference type="GO" id="GO:0005524">
    <property type="term" value="F:ATP binding"/>
    <property type="evidence" value="ECO:0007669"/>
    <property type="project" value="InterPro"/>
</dbReference>
<keyword evidence="6" id="KW-0406">Ion transport</keyword>
<dbReference type="InterPro" id="IPR051535">
    <property type="entry name" value="Siderophore_ABC-ATPase"/>
</dbReference>
<keyword evidence="7" id="KW-0472">Membrane</keyword>
<evidence type="ECO:0000256" key="1">
    <source>
        <dbReference type="ARBA" id="ARBA00004202"/>
    </source>
</evidence>
<feature type="domain" description="AAA+ ATPase" evidence="9">
    <location>
        <begin position="40"/>
        <end position="208"/>
    </location>
</feature>
<dbReference type="Pfam" id="PF13304">
    <property type="entry name" value="AAA_21"/>
    <property type="match status" value="1"/>
</dbReference>
<keyword evidence="3" id="KW-1003">Cell membrane</keyword>
<evidence type="ECO:0000256" key="4">
    <source>
        <dbReference type="ARBA" id="ARBA00022496"/>
    </source>
</evidence>
<feature type="compositionally biased region" description="Basic and acidic residues" evidence="8">
    <location>
        <begin position="1"/>
        <end position="13"/>
    </location>
</feature>
<evidence type="ECO:0000259" key="9">
    <source>
        <dbReference type="SMART" id="SM00382"/>
    </source>
</evidence>
<dbReference type="GO" id="GO:0016887">
    <property type="term" value="F:ATP hydrolysis activity"/>
    <property type="evidence" value="ECO:0007669"/>
    <property type="project" value="InterPro"/>
</dbReference>
<evidence type="ECO:0000313" key="10">
    <source>
        <dbReference type="EMBL" id="CCG01687.1"/>
    </source>
</evidence>
<dbReference type="AlphaFoldDB" id="H6RRP4"/>
<dbReference type="STRING" id="1146883.BLASA_0734"/>
<keyword evidence="5" id="KW-0408">Iron</keyword>
<organism evidence="10 11">
    <name type="scientific">Blastococcus saxobsidens (strain DD2)</name>
    <dbReference type="NCBI Taxonomy" id="1146883"/>
    <lineage>
        <taxon>Bacteria</taxon>
        <taxon>Bacillati</taxon>
        <taxon>Actinomycetota</taxon>
        <taxon>Actinomycetes</taxon>
        <taxon>Geodermatophilales</taxon>
        <taxon>Geodermatophilaceae</taxon>
        <taxon>Blastococcus</taxon>
    </lineage>
</organism>
<dbReference type="EMBL" id="FO117623">
    <property type="protein sequence ID" value="CCG01687.1"/>
    <property type="molecule type" value="Genomic_DNA"/>
</dbReference>
<dbReference type="InterPro" id="IPR027417">
    <property type="entry name" value="P-loop_NTPase"/>
</dbReference>
<dbReference type="GO" id="GO:0005886">
    <property type="term" value="C:plasma membrane"/>
    <property type="evidence" value="ECO:0007669"/>
    <property type="project" value="UniProtKB-SubCell"/>
</dbReference>
<dbReference type="KEGG" id="bsd:BLASA_0734"/>
<evidence type="ECO:0000256" key="6">
    <source>
        <dbReference type="ARBA" id="ARBA00023065"/>
    </source>
</evidence>
<keyword evidence="2" id="KW-0813">Transport</keyword>
<dbReference type="Proteomes" id="UP000007517">
    <property type="component" value="Chromosome"/>
</dbReference>
<comment type="subcellular location">
    <subcellularLocation>
        <location evidence="1">Cell membrane</location>
        <topology evidence="1">Peripheral membrane protein</topology>
    </subcellularLocation>
</comment>
<protein>
    <recommendedName>
        <fullName evidence="9">AAA+ ATPase domain-containing protein</fullName>
    </recommendedName>
</protein>
<reference evidence="11" key="2">
    <citation type="submission" date="2012-02" db="EMBL/GenBank/DDBJ databases">
        <title>Complete genome sequence of Blastococcus saxobsidens strain DD2.</title>
        <authorList>
            <person name="Genoscope."/>
        </authorList>
    </citation>
    <scope>NUCLEOTIDE SEQUENCE [LARGE SCALE GENOMIC DNA]</scope>
    <source>
        <strain evidence="11">DD2</strain>
    </source>
</reference>
<dbReference type="SMART" id="SM00382">
    <property type="entry name" value="AAA"/>
    <property type="match status" value="1"/>
</dbReference>
<dbReference type="Gene3D" id="3.40.50.300">
    <property type="entry name" value="P-loop containing nucleotide triphosphate hydrolases"/>
    <property type="match status" value="2"/>
</dbReference>
<dbReference type="InterPro" id="IPR003593">
    <property type="entry name" value="AAA+_ATPase"/>
</dbReference>
<keyword evidence="4" id="KW-0410">Iron transport</keyword>
<feature type="region of interest" description="Disordered" evidence="8">
    <location>
        <begin position="1"/>
        <end position="23"/>
    </location>
</feature>
<accession>H6RRP4</accession>
<dbReference type="eggNOG" id="COG3910">
    <property type="taxonomic scope" value="Bacteria"/>
</dbReference>
<dbReference type="GO" id="GO:0006826">
    <property type="term" value="P:iron ion transport"/>
    <property type="evidence" value="ECO:0007669"/>
    <property type="project" value="UniProtKB-KW"/>
</dbReference>
<dbReference type="SUPFAM" id="SSF52540">
    <property type="entry name" value="P-loop containing nucleoside triphosphate hydrolases"/>
    <property type="match status" value="1"/>
</dbReference>
<reference evidence="10 11" key="1">
    <citation type="journal article" date="2012" name="J. Bacteriol.">
        <title>Genome Sequence of Blastococcus saxobsidens DD2, a Stone-Inhabiting Bacterium.</title>
        <authorList>
            <person name="Chouaia B."/>
            <person name="Crotti E."/>
            <person name="Brusetti L."/>
            <person name="Daffonchio D."/>
            <person name="Essoussi I."/>
            <person name="Nouioui I."/>
            <person name="Sbissi I."/>
            <person name="Ghodhbane-Gtari F."/>
            <person name="Gtari M."/>
            <person name="Vacherie B."/>
            <person name="Barbe V."/>
            <person name="Medigue C."/>
            <person name="Gury J."/>
            <person name="Pujic P."/>
            <person name="Normand P."/>
        </authorList>
    </citation>
    <scope>NUCLEOTIDE SEQUENCE [LARGE SCALE GENOMIC DNA]</scope>
    <source>
        <strain evidence="10 11">DD2</strain>
    </source>
</reference>
<name>H6RRP4_BLASD</name>
<gene>
    <name evidence="10" type="ordered locus">BLASA_0734</name>
</gene>
<dbReference type="InterPro" id="IPR038729">
    <property type="entry name" value="Rad50/SbcC_AAA"/>
</dbReference>
<evidence type="ECO:0000256" key="2">
    <source>
        <dbReference type="ARBA" id="ARBA00022448"/>
    </source>
</evidence>
<evidence type="ECO:0000313" key="11">
    <source>
        <dbReference type="Proteomes" id="UP000007517"/>
    </source>
</evidence>
<evidence type="ECO:0000256" key="8">
    <source>
        <dbReference type="SAM" id="MobiDB-lite"/>
    </source>
</evidence>
<evidence type="ECO:0000256" key="7">
    <source>
        <dbReference type="ARBA" id="ARBA00023136"/>
    </source>
</evidence>
<dbReference type="InterPro" id="IPR003959">
    <property type="entry name" value="ATPase_AAA_core"/>
</dbReference>
<evidence type="ECO:0000256" key="5">
    <source>
        <dbReference type="ARBA" id="ARBA00023004"/>
    </source>
</evidence>
<dbReference type="Pfam" id="PF13476">
    <property type="entry name" value="AAA_23"/>
    <property type="match status" value="1"/>
</dbReference>
<dbReference type="PANTHER" id="PTHR42771">
    <property type="entry name" value="IRON(3+)-HYDROXAMATE IMPORT ATP-BINDING PROTEIN FHUC"/>
    <property type="match status" value="1"/>
</dbReference>
<sequence>MDRRPVRRLRPDPDAPPPAAGWPATVPAVAQILREGLELGGGATVLVGENGSGKSTVLEVLAAALGLNAEGGSVSARHRTRPSEPGALDLIVERSPGAARWAYFLRDETLHGLYSYLEDNRNDKRPEPLFHELSHGEAFLSLLGDRARGPGLYVLDEPDAALSFTGTLSLVAQLADLTARGAQVVVATHSPVLAALPGARLLELVPGGCGTPTGPTWSSPRAGGSSSPIRSRSCGICRERCRWMRTRGAPSVLGWSRDDRPAATARAR</sequence>
<proteinExistence type="predicted"/>
<dbReference type="HOGENOM" id="CLU_079631_0_0_11"/>
<dbReference type="GO" id="GO:0006302">
    <property type="term" value="P:double-strand break repair"/>
    <property type="evidence" value="ECO:0007669"/>
    <property type="project" value="InterPro"/>
</dbReference>
<keyword evidence="11" id="KW-1185">Reference proteome</keyword>
<evidence type="ECO:0000256" key="3">
    <source>
        <dbReference type="ARBA" id="ARBA00022475"/>
    </source>
</evidence>
<dbReference type="PANTHER" id="PTHR42771:SF2">
    <property type="entry name" value="IRON(3+)-HYDROXAMATE IMPORT ATP-BINDING PROTEIN FHUC"/>
    <property type="match status" value="1"/>
</dbReference>
<dbReference type="RefSeq" id="WP_014374598.1">
    <property type="nucleotide sequence ID" value="NC_016943.1"/>
</dbReference>
<dbReference type="CDD" id="cd00267">
    <property type="entry name" value="ABC_ATPase"/>
    <property type="match status" value="1"/>
</dbReference>